<accession>A0A839V6W9</accession>
<keyword evidence="1" id="KW-0812">Transmembrane</keyword>
<keyword evidence="1" id="KW-1133">Transmembrane helix</keyword>
<dbReference type="RefSeq" id="WP_183324296.1">
    <property type="nucleotide sequence ID" value="NZ_JACHXP010000003.1"/>
</dbReference>
<dbReference type="EMBL" id="JACHXP010000003">
    <property type="protein sequence ID" value="MBB3189545.1"/>
    <property type="molecule type" value="Genomic_DNA"/>
</dbReference>
<dbReference type="Proteomes" id="UP000547614">
    <property type="component" value="Unassembled WGS sequence"/>
</dbReference>
<dbReference type="GO" id="GO:0016301">
    <property type="term" value="F:kinase activity"/>
    <property type="evidence" value="ECO:0007669"/>
    <property type="project" value="UniProtKB-KW"/>
</dbReference>
<keyword evidence="2" id="KW-0808">Transferase</keyword>
<sequence length="62" mass="7188">MRLTLLTIAALSLVVWLFYYGYAPLSTEETVVVVLACSVLVLAGRWAGRWLRRLWQRVRHGR</sequence>
<gene>
    <name evidence="2" type="ORF">FHR94_000769</name>
</gene>
<reference evidence="2 3" key="1">
    <citation type="submission" date="2020-08" db="EMBL/GenBank/DDBJ databases">
        <title>Genomic Encyclopedia of Type Strains, Phase III (KMG-III): the genomes of soil and plant-associated and newly described type strains.</title>
        <authorList>
            <person name="Whitman W."/>
        </authorList>
    </citation>
    <scope>NUCLEOTIDE SEQUENCE [LARGE SCALE GENOMIC DNA]</scope>
    <source>
        <strain evidence="2 3">CECT 7282</strain>
    </source>
</reference>
<evidence type="ECO:0000313" key="2">
    <source>
        <dbReference type="EMBL" id="MBB3189545.1"/>
    </source>
</evidence>
<evidence type="ECO:0000256" key="1">
    <source>
        <dbReference type="SAM" id="Phobius"/>
    </source>
</evidence>
<proteinExistence type="predicted"/>
<protein>
    <submittedName>
        <fullName evidence="2">Dolichol kinase</fullName>
    </submittedName>
</protein>
<keyword evidence="1" id="KW-0472">Membrane</keyword>
<name>A0A839V6W9_9GAMM</name>
<feature type="transmembrane region" description="Helical" evidence="1">
    <location>
        <begin position="33"/>
        <end position="52"/>
    </location>
</feature>
<keyword evidence="3" id="KW-1185">Reference proteome</keyword>
<evidence type="ECO:0000313" key="3">
    <source>
        <dbReference type="Proteomes" id="UP000547614"/>
    </source>
</evidence>
<comment type="caution">
    <text evidence="2">The sequence shown here is derived from an EMBL/GenBank/DDBJ whole genome shotgun (WGS) entry which is preliminary data.</text>
</comment>
<dbReference type="AlphaFoldDB" id="A0A839V6W9"/>
<keyword evidence="2" id="KW-0418">Kinase</keyword>
<organism evidence="2 3">
    <name type="scientific">Halomonas cerina</name>
    <dbReference type="NCBI Taxonomy" id="447424"/>
    <lineage>
        <taxon>Bacteria</taxon>
        <taxon>Pseudomonadati</taxon>
        <taxon>Pseudomonadota</taxon>
        <taxon>Gammaproteobacteria</taxon>
        <taxon>Oceanospirillales</taxon>
        <taxon>Halomonadaceae</taxon>
        <taxon>Halomonas</taxon>
    </lineage>
</organism>